<keyword evidence="1" id="KW-1133">Transmembrane helix</keyword>
<evidence type="ECO:0000313" key="2">
    <source>
        <dbReference type="EMBL" id="AMN34365.1"/>
    </source>
</evidence>
<dbReference type="AlphaFoldDB" id="A0A127EEH8"/>
<dbReference type="Pfam" id="PF11391">
    <property type="entry name" value="DUF2798"/>
    <property type="match status" value="2"/>
</dbReference>
<keyword evidence="1" id="KW-0812">Transmembrane</keyword>
<feature type="transmembrane region" description="Helical" evidence="1">
    <location>
        <begin position="84"/>
        <end position="106"/>
    </location>
</feature>
<dbReference type="RefSeq" id="WP_061426119.1">
    <property type="nucleotide sequence ID" value="NZ_CATNXK010000004.1"/>
</dbReference>
<name>A0A127EEH8_CLOPF</name>
<reference evidence="2 3" key="1">
    <citation type="journal article" date="2016" name="PLoS ONE">
        <title>Plasmid Characterization and Chromosome Analysis of Two netF+ Clostridium perfringens Isolates Associated with Foal and Canine Necrotizing Enteritis.</title>
        <authorList>
            <person name="Mehdizadeh Gohari I."/>
            <person name="Kropinski A.M."/>
            <person name="Weese S.J."/>
            <person name="Parreira V.R."/>
            <person name="Whitehead A.E."/>
            <person name="Boerlin P."/>
            <person name="Prescott J.F."/>
        </authorList>
    </citation>
    <scope>NUCLEOTIDE SEQUENCE [LARGE SCALE GENOMIC DNA]</scope>
    <source>
        <strain evidence="2 3">JP838</strain>
    </source>
</reference>
<dbReference type="EMBL" id="CP010994">
    <property type="protein sequence ID" value="AMN34365.1"/>
    <property type="molecule type" value="Genomic_DNA"/>
</dbReference>
<organism evidence="2 3">
    <name type="scientific">Clostridium perfringens</name>
    <dbReference type="NCBI Taxonomy" id="1502"/>
    <lineage>
        <taxon>Bacteria</taxon>
        <taxon>Bacillati</taxon>
        <taxon>Bacillota</taxon>
        <taxon>Clostridia</taxon>
        <taxon>Eubacteriales</taxon>
        <taxon>Clostridiaceae</taxon>
        <taxon>Clostridium</taxon>
    </lineage>
</organism>
<evidence type="ECO:0000256" key="1">
    <source>
        <dbReference type="SAM" id="Phobius"/>
    </source>
</evidence>
<gene>
    <name evidence="2" type="ORF">JFP838_00865</name>
</gene>
<sequence>MGETKFQKFIFTLMMCFGMVLGMTIYNMLLNEGFHPQFFNNLLKDFWPGFFVALVLDIFIVGKIAKTIAFKIVKPTKDTKQIKIILAVSICMVTGMVFFMSMYGAIVAVGFNSTALKIYPLCIARNFIIAVPLNLIIISPLVRISFNKIFSN</sequence>
<evidence type="ECO:0000313" key="3">
    <source>
        <dbReference type="Proteomes" id="UP000070260"/>
    </source>
</evidence>
<dbReference type="OrthoDB" id="7062363at2"/>
<proteinExistence type="predicted"/>
<feature type="transmembrane region" description="Helical" evidence="1">
    <location>
        <begin position="46"/>
        <end position="64"/>
    </location>
</feature>
<dbReference type="Proteomes" id="UP000070260">
    <property type="component" value="Chromosome"/>
</dbReference>
<dbReference type="PATRIC" id="fig|1502.177.peg.153"/>
<feature type="transmembrane region" description="Helical" evidence="1">
    <location>
        <begin position="9"/>
        <end position="26"/>
    </location>
</feature>
<protein>
    <submittedName>
        <fullName evidence="2">Uncharacterized protein</fullName>
    </submittedName>
</protein>
<keyword evidence="1" id="KW-0472">Membrane</keyword>
<accession>A0A127EEH8</accession>
<dbReference type="InterPro" id="IPR021529">
    <property type="entry name" value="DUF2798"/>
</dbReference>
<feature type="transmembrane region" description="Helical" evidence="1">
    <location>
        <begin position="118"/>
        <end position="142"/>
    </location>
</feature>